<comment type="similarity">
    <text evidence="1">Belongs to the protein kinase superfamily. ADCK protein kinase family.</text>
</comment>
<proteinExistence type="inferred from homology"/>
<dbReference type="InterPro" id="IPR000719">
    <property type="entry name" value="Prot_kinase_dom"/>
</dbReference>
<dbReference type="GO" id="GO:0004672">
    <property type="term" value="F:protein kinase activity"/>
    <property type="evidence" value="ECO:0007669"/>
    <property type="project" value="InterPro"/>
</dbReference>
<protein>
    <submittedName>
        <fullName evidence="4">ABC transporter</fullName>
    </submittedName>
</protein>
<keyword evidence="2" id="KW-1133">Transmembrane helix</keyword>
<dbReference type="PANTHER" id="PTHR10566">
    <property type="entry name" value="CHAPERONE-ACTIVITY OF BC1 COMPLEX CABC1 -RELATED"/>
    <property type="match status" value="1"/>
</dbReference>
<dbReference type="InterPro" id="IPR004147">
    <property type="entry name" value="ABC1_dom"/>
</dbReference>
<accession>A0A0P6VZU8</accession>
<dbReference type="CDD" id="cd05121">
    <property type="entry name" value="ABC1_ADCK3-like"/>
    <property type="match status" value="1"/>
</dbReference>
<dbReference type="InterPro" id="IPR011009">
    <property type="entry name" value="Kinase-like_dom_sf"/>
</dbReference>
<keyword evidence="2" id="KW-0812">Transmembrane</keyword>
<evidence type="ECO:0000259" key="3">
    <source>
        <dbReference type="PROSITE" id="PS50011"/>
    </source>
</evidence>
<dbReference type="OrthoDB" id="9795390at2"/>
<dbReference type="AlphaFoldDB" id="A0A0P6VZU8"/>
<organism evidence="4 5">
    <name type="scientific">Rossellomorea vietnamensis</name>
    <dbReference type="NCBI Taxonomy" id="218284"/>
    <lineage>
        <taxon>Bacteria</taxon>
        <taxon>Bacillati</taxon>
        <taxon>Bacillota</taxon>
        <taxon>Bacilli</taxon>
        <taxon>Bacillales</taxon>
        <taxon>Bacillaceae</taxon>
        <taxon>Rossellomorea</taxon>
    </lineage>
</organism>
<dbReference type="EMBL" id="LIXZ01000013">
    <property type="protein sequence ID" value="KPL58720.1"/>
    <property type="molecule type" value="Genomic_DNA"/>
</dbReference>
<evidence type="ECO:0000256" key="2">
    <source>
        <dbReference type="SAM" id="Phobius"/>
    </source>
</evidence>
<dbReference type="eggNOG" id="COG0661">
    <property type="taxonomic scope" value="Bacteria"/>
</dbReference>
<sequence>MKSQNKLWRMWKVLSLALSIVVRVYWYRLRGKSQWDKEKLWERIGKEFKETLFELNGVLIKVGQLLSIREDLLPKGFINQIQDLVDHVPPSPWEKIESVLEGEWGSSLSSKIQSIDKEAIASASIGEVYKATLLDGTQAAIKVQRPEIPSLVKTDFRTLSIIIWFARHFAPMPKGFIDFKMLYRELKQVIEQELDFSKEMSTAISFKQRFKDHANVKIPTMYPELCTDKVLVMEWVDGVRLNDREAIELYGLNGQKLSQELFRLFLPQWLEPGIFHADPHAGNILLQPDGTFVLLDYGMIGEISKRDSAHFQDLLEGVLLKNFRKASEALAELGFLLPDASPKTIEPVLKEFVSLDMEQFKQMDLISVKKEINEMVKSLPVQVPTRFIFLGRSFATIEGLVHTLNPNEETLDVVKPAFMDWVKDGNTNKWELLMKWVSAQPLFQTVQKVRQLLDIPEKALEQKDHHQLNGFQFKIFESQKKQAFILLLAGCIGGFSGLAFGMEVIWQGSFGLAGIGLAAYWIIATKQRNWLKKLKNGQLH</sequence>
<keyword evidence="2" id="KW-0472">Membrane</keyword>
<feature type="transmembrane region" description="Helical" evidence="2">
    <location>
        <begin position="506"/>
        <end position="523"/>
    </location>
</feature>
<feature type="transmembrane region" description="Helical" evidence="2">
    <location>
        <begin position="483"/>
        <end position="500"/>
    </location>
</feature>
<reference evidence="4 5" key="1">
    <citation type="submission" date="2015-08" db="EMBL/GenBank/DDBJ databases">
        <title>Draft Genome Sequence of Bacillus vietnamensis UCD-SED5.</title>
        <authorList>
            <person name="Lee R.D."/>
            <person name="Jospin G."/>
            <person name="Lang J.M."/>
            <person name="Coil D.A."/>
            <person name="Eisen J.A."/>
        </authorList>
    </citation>
    <scope>NUCLEOTIDE SEQUENCE [LARGE SCALE GENOMIC DNA]</scope>
    <source>
        <strain evidence="4 5">UCD-SED5</strain>
    </source>
</reference>
<feature type="transmembrane region" description="Helical" evidence="2">
    <location>
        <begin position="6"/>
        <end position="26"/>
    </location>
</feature>
<dbReference type="Pfam" id="PF03109">
    <property type="entry name" value="ABC1"/>
    <property type="match status" value="1"/>
</dbReference>
<dbReference type="Proteomes" id="UP000050398">
    <property type="component" value="Unassembled WGS sequence"/>
</dbReference>
<dbReference type="PANTHER" id="PTHR10566:SF113">
    <property type="entry name" value="PROTEIN ACTIVITY OF BC1 COMPLEX KINASE 7, CHLOROPLASTIC"/>
    <property type="match status" value="1"/>
</dbReference>
<dbReference type="InterPro" id="IPR050154">
    <property type="entry name" value="UbiB_kinase"/>
</dbReference>
<comment type="caution">
    <text evidence="4">The sequence shown here is derived from an EMBL/GenBank/DDBJ whole genome shotgun (WGS) entry which is preliminary data.</text>
</comment>
<dbReference type="RefSeq" id="WP_060673387.1">
    <property type="nucleotide sequence ID" value="NZ_LIXZ01000013.1"/>
</dbReference>
<dbReference type="PROSITE" id="PS50011">
    <property type="entry name" value="PROTEIN_KINASE_DOM"/>
    <property type="match status" value="1"/>
</dbReference>
<evidence type="ECO:0000256" key="1">
    <source>
        <dbReference type="ARBA" id="ARBA00009670"/>
    </source>
</evidence>
<evidence type="ECO:0000313" key="4">
    <source>
        <dbReference type="EMBL" id="KPL58720.1"/>
    </source>
</evidence>
<dbReference type="GO" id="GO:0005524">
    <property type="term" value="F:ATP binding"/>
    <property type="evidence" value="ECO:0007669"/>
    <property type="project" value="InterPro"/>
</dbReference>
<dbReference type="PATRIC" id="fig|218284.4.peg.1280"/>
<dbReference type="SUPFAM" id="SSF56112">
    <property type="entry name" value="Protein kinase-like (PK-like)"/>
    <property type="match status" value="1"/>
</dbReference>
<gene>
    <name evidence="4" type="ORF">AM506_15430</name>
</gene>
<name>A0A0P6VZU8_9BACI</name>
<evidence type="ECO:0000313" key="5">
    <source>
        <dbReference type="Proteomes" id="UP000050398"/>
    </source>
</evidence>
<feature type="domain" description="Protein kinase" evidence="3">
    <location>
        <begin position="114"/>
        <end position="485"/>
    </location>
</feature>